<reference evidence="1 2" key="1">
    <citation type="submission" date="2018-03" db="EMBL/GenBank/DDBJ databases">
        <title>Genomic Encyclopedia of Type Strains, Phase III (KMG-III): the genomes of soil and plant-associated and newly described type strains.</title>
        <authorList>
            <person name="Whitman W."/>
        </authorList>
    </citation>
    <scope>NUCLEOTIDE SEQUENCE [LARGE SCALE GENOMIC DNA]</scope>
    <source>
        <strain evidence="1 2">CGMCC 1.12700</strain>
    </source>
</reference>
<protein>
    <submittedName>
        <fullName evidence="1">Uncharacterized protein DUF4421</fullName>
    </submittedName>
</protein>
<organism evidence="1 2">
    <name type="scientific">Taibaiella chishuiensis</name>
    <dbReference type="NCBI Taxonomy" id="1434707"/>
    <lineage>
        <taxon>Bacteria</taxon>
        <taxon>Pseudomonadati</taxon>
        <taxon>Bacteroidota</taxon>
        <taxon>Chitinophagia</taxon>
        <taxon>Chitinophagales</taxon>
        <taxon>Chitinophagaceae</taxon>
        <taxon>Taibaiella</taxon>
    </lineage>
</organism>
<proteinExistence type="predicted"/>
<dbReference type="Proteomes" id="UP000240572">
    <property type="component" value="Unassembled WGS sequence"/>
</dbReference>
<sequence length="344" mass="38101">MTGKKAHLYTYSRKGGRVAGLLFAALFLLITGPVSGQATDTAYTADYPQDLRVFGYLGSSYLLLQGGKTSYTPNYPLTPGIGIAIKNTIINIRGGYGIFPLKNSQDYGRSRTLDLQLHSYWKKLIFDLSFQRYKGFYNGKKEEVITRYPDMAALQVAAVGTYVFNGKKFSTRAAFEQSEKQLRSAGSFMIGGGLYYYRLGNLSETFNSPEHSFDIFQVGAHAGYGYSWVMSPHWLLSASGAIGANIGNKPNQLKELHLKVYPSASGRFAISYHSDSWALGLSSFVGSKTVTPLQTDLITITSITSQLTYVKYLNSPFVRKIVARHKRRKQVPSGADLPEAYTSR</sequence>
<comment type="caution">
    <text evidence="1">The sequence shown here is derived from an EMBL/GenBank/DDBJ whole genome shotgun (WGS) entry which is preliminary data.</text>
</comment>
<dbReference type="EMBL" id="PYGD01000008">
    <property type="protein sequence ID" value="PSK90381.1"/>
    <property type="molecule type" value="Genomic_DNA"/>
</dbReference>
<dbReference type="OrthoDB" id="669053at2"/>
<dbReference type="InterPro" id="IPR025535">
    <property type="entry name" value="DUF4421"/>
</dbReference>
<keyword evidence="2" id="KW-1185">Reference proteome</keyword>
<dbReference type="Pfam" id="PF14391">
    <property type="entry name" value="DUF4421"/>
    <property type="match status" value="1"/>
</dbReference>
<gene>
    <name evidence="1" type="ORF">B0I18_108111</name>
</gene>
<evidence type="ECO:0000313" key="1">
    <source>
        <dbReference type="EMBL" id="PSK90381.1"/>
    </source>
</evidence>
<name>A0A2P8CZI4_9BACT</name>
<evidence type="ECO:0000313" key="2">
    <source>
        <dbReference type="Proteomes" id="UP000240572"/>
    </source>
</evidence>
<accession>A0A2P8CZI4</accession>
<dbReference type="AlphaFoldDB" id="A0A2P8CZI4"/>